<comment type="caution">
    <text evidence="2">The sequence shown here is derived from an EMBL/GenBank/DDBJ whole genome shotgun (WGS) entry which is preliminary data.</text>
</comment>
<feature type="transmembrane region" description="Helical" evidence="1">
    <location>
        <begin position="102"/>
        <end position="120"/>
    </location>
</feature>
<dbReference type="Proteomes" id="UP001595885">
    <property type="component" value="Unassembled WGS sequence"/>
</dbReference>
<organism evidence="2 3">
    <name type="scientific">Flavobacterium ponti</name>
    <dbReference type="NCBI Taxonomy" id="665133"/>
    <lineage>
        <taxon>Bacteria</taxon>
        <taxon>Pseudomonadati</taxon>
        <taxon>Bacteroidota</taxon>
        <taxon>Flavobacteriia</taxon>
        <taxon>Flavobacteriales</taxon>
        <taxon>Flavobacteriaceae</taxon>
        <taxon>Flavobacterium</taxon>
    </lineage>
</organism>
<sequence>MKSKILNFLLIITSLLGYLEWSGNNHIFLFKAEAEIFLKLFTNPLSVLHPFTILPLVGQILLLITLFQKTPNKTLSFISIAGLGLLLGFMFIIGLLSLNFKVIISTIPFIIVSVLAIRHYKNKIP</sequence>
<evidence type="ECO:0000313" key="2">
    <source>
        <dbReference type="EMBL" id="MFC4740089.1"/>
    </source>
</evidence>
<keyword evidence="3" id="KW-1185">Reference proteome</keyword>
<reference evidence="3" key="1">
    <citation type="journal article" date="2019" name="Int. J. Syst. Evol. Microbiol.">
        <title>The Global Catalogue of Microorganisms (GCM) 10K type strain sequencing project: providing services to taxonomists for standard genome sequencing and annotation.</title>
        <authorList>
            <consortium name="The Broad Institute Genomics Platform"/>
            <consortium name="The Broad Institute Genome Sequencing Center for Infectious Disease"/>
            <person name="Wu L."/>
            <person name="Ma J."/>
        </authorList>
    </citation>
    <scope>NUCLEOTIDE SEQUENCE [LARGE SCALE GENOMIC DNA]</scope>
    <source>
        <strain evidence="3">CCUG 50349</strain>
    </source>
</reference>
<feature type="transmembrane region" description="Helical" evidence="1">
    <location>
        <begin position="74"/>
        <end position="96"/>
    </location>
</feature>
<gene>
    <name evidence="2" type="ORF">ACFO3U_08785</name>
</gene>
<dbReference type="RefSeq" id="WP_379740758.1">
    <property type="nucleotide sequence ID" value="NZ_JBHSGW010000025.1"/>
</dbReference>
<evidence type="ECO:0000313" key="3">
    <source>
        <dbReference type="Proteomes" id="UP001595885"/>
    </source>
</evidence>
<keyword evidence="1" id="KW-1133">Transmembrane helix</keyword>
<feature type="transmembrane region" description="Helical" evidence="1">
    <location>
        <begin position="50"/>
        <end position="67"/>
    </location>
</feature>
<protein>
    <submittedName>
        <fullName evidence="2">Uncharacterized protein</fullName>
    </submittedName>
</protein>
<keyword evidence="1" id="KW-0472">Membrane</keyword>
<keyword evidence="1" id="KW-0812">Transmembrane</keyword>
<accession>A0ABV9P742</accession>
<evidence type="ECO:0000256" key="1">
    <source>
        <dbReference type="SAM" id="Phobius"/>
    </source>
</evidence>
<name>A0ABV9P742_9FLAO</name>
<proteinExistence type="predicted"/>
<dbReference type="EMBL" id="JBHSGW010000025">
    <property type="protein sequence ID" value="MFC4740089.1"/>
    <property type="molecule type" value="Genomic_DNA"/>
</dbReference>